<comment type="caution">
    <text evidence="3">The sequence shown here is derived from an EMBL/GenBank/DDBJ whole genome shotgun (WGS) entry which is preliminary data.</text>
</comment>
<organism evidence="3 4">
    <name type="scientific">Nitrospirillum iridis</name>
    <dbReference type="NCBI Taxonomy" id="765888"/>
    <lineage>
        <taxon>Bacteria</taxon>
        <taxon>Pseudomonadati</taxon>
        <taxon>Pseudomonadota</taxon>
        <taxon>Alphaproteobacteria</taxon>
        <taxon>Rhodospirillales</taxon>
        <taxon>Azospirillaceae</taxon>
        <taxon>Nitrospirillum</taxon>
    </lineage>
</organism>
<dbReference type="CDD" id="cd03143">
    <property type="entry name" value="A4_beta-galactosidase_middle_domain"/>
    <property type="match status" value="1"/>
</dbReference>
<dbReference type="RefSeq" id="WP_184796802.1">
    <property type="nucleotide sequence ID" value="NZ_JACIIZ010000001.1"/>
</dbReference>
<dbReference type="Pfam" id="PF13709">
    <property type="entry name" value="DUF4159"/>
    <property type="match status" value="1"/>
</dbReference>
<dbReference type="InterPro" id="IPR011933">
    <property type="entry name" value="Double_TM_dom"/>
</dbReference>
<evidence type="ECO:0000259" key="1">
    <source>
        <dbReference type="Pfam" id="PF07584"/>
    </source>
</evidence>
<dbReference type="PANTHER" id="PTHR37464">
    <property type="entry name" value="BLL2463 PROTEIN"/>
    <property type="match status" value="1"/>
</dbReference>
<dbReference type="Gene3D" id="3.40.50.12140">
    <property type="entry name" value="Domain of unknown function DUF4159"/>
    <property type="match status" value="1"/>
</dbReference>
<gene>
    <name evidence="3" type="ORF">FHS74_000310</name>
</gene>
<dbReference type="EMBL" id="JACIIZ010000001">
    <property type="protein sequence ID" value="MBB6249777.1"/>
    <property type="molecule type" value="Genomic_DNA"/>
</dbReference>
<dbReference type="PANTHER" id="PTHR37464:SF1">
    <property type="entry name" value="BLL2463 PROTEIN"/>
    <property type="match status" value="1"/>
</dbReference>
<protein>
    <recommendedName>
        <fullName evidence="5">DUF4159 domain-containing protein</fullName>
    </recommendedName>
</protein>
<dbReference type="InterPro" id="IPR024163">
    <property type="entry name" value="Aerotolerance_reg_N"/>
</dbReference>
<feature type="domain" description="Aerotolerance regulator N-terminal" evidence="1">
    <location>
        <begin position="1"/>
        <end position="75"/>
    </location>
</feature>
<dbReference type="NCBIfam" id="TIGR02226">
    <property type="entry name" value="two_anch"/>
    <property type="match status" value="1"/>
</dbReference>
<dbReference type="AlphaFoldDB" id="A0A7X0EAP7"/>
<evidence type="ECO:0000259" key="2">
    <source>
        <dbReference type="Pfam" id="PF13709"/>
    </source>
</evidence>
<evidence type="ECO:0000313" key="3">
    <source>
        <dbReference type="EMBL" id="MBB6249777.1"/>
    </source>
</evidence>
<name>A0A7X0EAP7_9PROT</name>
<sequence length="925" mass="97703">MAFASPLVLWALVLLPGLWWLLRLTPPAPKRVTFPALRLLLGLSATEETPARTPWWLLVLRLALCALLIIGLARPLLHPDAAPAAGGGPLLLLVDTGWAAGRDWPERQQALDRLVTQAERQDRPVLLLTTATSAGGEAPQVQGPLSATAARRLVQALAPQPWPSDRAAALAALDTAQRTGPLAGITVDSYWLADGLNDGSVGALANRLRSLGRVTVMTAGADHGPLLLRAPNNGAGALMVPVERAEGSQPQPIAVEALGEDGRALGRVEGIFTPGQRQLALPLTLPGELRNAAVRLHLEDRTGVGATLLLDDRWRRRPVGLASAGPGGDSQPLLSSLYYLDRALAPYAEVRRGVVPALLEGGVSVLVLPDMGTLAQGDTSRIARWIDQGGVLVRFGGPRLAHETPPMGEETLLPVRLRGGDRSLGGALSWTTPAHLAPFDDKSPFAGLDVPADVTVSRQVLAEPAPDLGDKVWARLEDGTPLVTGERRGKGWLVLLHTSADPTWSNLALSGLYVDMLRRLVSLSDGLPGGIGGNAGGALPPLLVLDGQGRLVAPSALAQPLEPQGAGGQDGASATEIGPLHPPGYYGVGDRRRALNLGASVAPLVPMEPLAGVAYQGFGGTRETDLRPWFLGLAAILWVVDLFLSLVARGLLPSPARWPIRWPGPWRRGPATIALVLVALLTAPHTRAASSDEEIVRATTANWLAYVETGDRAADATTKAGLLGLGEQLNRRTAVDVAGAMGVNLDKDDLALFPLLYWVVTPGQGALSDAVVAKLNQYLHGGGMILFDTRDQGSPDAGIQARLRELTRGLDVPPLAPVGPDHVLGRTFFLMQDFPGRQAGGQLWAEATEGRLNDGVSPVLVGGNDWAGAWAVDGQGRPLNAVVPGGERQREMAYRFGINLMMYALTGNYKADQVHVPAILERLGQ</sequence>
<dbReference type="Proteomes" id="UP000539175">
    <property type="component" value="Unassembled WGS sequence"/>
</dbReference>
<dbReference type="InterPro" id="IPR029062">
    <property type="entry name" value="Class_I_gatase-like"/>
</dbReference>
<dbReference type="SUPFAM" id="SSF52317">
    <property type="entry name" value="Class I glutamine amidotransferase-like"/>
    <property type="match status" value="1"/>
</dbReference>
<accession>A0A7X0EAP7</accession>
<proteinExistence type="predicted"/>
<evidence type="ECO:0008006" key="5">
    <source>
        <dbReference type="Google" id="ProtNLM"/>
    </source>
</evidence>
<dbReference type="Pfam" id="PF07584">
    <property type="entry name" value="BatA"/>
    <property type="match status" value="1"/>
</dbReference>
<dbReference type="InterPro" id="IPR025297">
    <property type="entry name" value="DUF4159"/>
</dbReference>
<evidence type="ECO:0000313" key="4">
    <source>
        <dbReference type="Proteomes" id="UP000539175"/>
    </source>
</evidence>
<reference evidence="3 4" key="1">
    <citation type="submission" date="2020-08" db="EMBL/GenBank/DDBJ databases">
        <title>Genomic Encyclopedia of Type Strains, Phase IV (KMG-IV): sequencing the most valuable type-strain genomes for metagenomic binning, comparative biology and taxonomic classification.</title>
        <authorList>
            <person name="Goeker M."/>
        </authorList>
    </citation>
    <scope>NUCLEOTIDE SEQUENCE [LARGE SCALE GENOMIC DNA]</scope>
    <source>
        <strain evidence="3 4">DSM 22198</strain>
    </source>
</reference>
<keyword evidence="4" id="KW-1185">Reference proteome</keyword>
<dbReference type="Gene3D" id="3.40.50.880">
    <property type="match status" value="1"/>
</dbReference>
<feature type="domain" description="DUF4159" evidence="2">
    <location>
        <begin position="704"/>
        <end position="905"/>
    </location>
</feature>